<reference evidence="1 2" key="1">
    <citation type="submission" date="2007-11" db="EMBL/GenBank/DDBJ databases">
        <title>Draft genome sequence of Bacteroides stercoris(ATCC 43183).</title>
        <authorList>
            <person name="Sudarsanam P."/>
            <person name="Ley R."/>
            <person name="Guruge J."/>
            <person name="Turnbaugh P.J."/>
            <person name="Mahowald M."/>
            <person name="Liep D."/>
            <person name="Gordon J."/>
        </authorList>
    </citation>
    <scope>NUCLEOTIDE SEQUENCE [LARGE SCALE GENOMIC DNA]</scope>
    <source>
        <strain evidence="1 2">ATCC 43183</strain>
    </source>
</reference>
<name>B0NWE6_BACSE</name>
<dbReference type="Proteomes" id="UP000004713">
    <property type="component" value="Unassembled WGS sequence"/>
</dbReference>
<proteinExistence type="predicted"/>
<dbReference type="HOGENOM" id="CLU_2104137_0_0_10"/>
<accession>B0NWE6</accession>
<protein>
    <submittedName>
        <fullName evidence="1">Uncharacterized protein</fullName>
    </submittedName>
</protein>
<gene>
    <name evidence="1" type="ORF">BACSTE_03832</name>
</gene>
<comment type="caution">
    <text evidence="1">The sequence shown here is derived from an EMBL/GenBank/DDBJ whole genome shotgun (WGS) entry which is preliminary data.</text>
</comment>
<dbReference type="eggNOG" id="ENOG5032Q61">
    <property type="taxonomic scope" value="Bacteria"/>
</dbReference>
<organism evidence="1 2">
    <name type="scientific">Bacteroides stercoris ATCC 43183</name>
    <dbReference type="NCBI Taxonomy" id="449673"/>
    <lineage>
        <taxon>Bacteria</taxon>
        <taxon>Pseudomonadati</taxon>
        <taxon>Bacteroidota</taxon>
        <taxon>Bacteroidia</taxon>
        <taxon>Bacteroidales</taxon>
        <taxon>Bacteroidaceae</taxon>
        <taxon>Bacteroides</taxon>
    </lineage>
</organism>
<dbReference type="EMBL" id="ABFZ02000023">
    <property type="protein sequence ID" value="EDS13649.1"/>
    <property type="molecule type" value="Genomic_DNA"/>
</dbReference>
<sequence>MFITKNVNNIKMNKTLLERQPNNKRIATTESLQKRFFNGSKNHVMEIEKLICHHSATKEHINFGYTILFLNYFYFSCHKAERMPRSSIYFFDFNGFVVFACRQYVFLIRAYSLVQGCSLIYDMCTK</sequence>
<reference evidence="1 2" key="2">
    <citation type="submission" date="2007-11" db="EMBL/GenBank/DDBJ databases">
        <authorList>
            <person name="Fulton L."/>
            <person name="Clifton S."/>
            <person name="Fulton B."/>
            <person name="Xu J."/>
            <person name="Minx P."/>
            <person name="Pepin K.H."/>
            <person name="Johnson M."/>
            <person name="Thiruvilangam P."/>
            <person name="Bhonagiri V."/>
            <person name="Nash W.E."/>
            <person name="Mardis E.R."/>
            <person name="Wilson R.K."/>
        </authorList>
    </citation>
    <scope>NUCLEOTIDE SEQUENCE [LARGE SCALE GENOMIC DNA]</scope>
    <source>
        <strain evidence="1 2">ATCC 43183</strain>
    </source>
</reference>
<evidence type="ECO:0000313" key="1">
    <source>
        <dbReference type="EMBL" id="EDS13649.1"/>
    </source>
</evidence>
<dbReference type="AlphaFoldDB" id="B0NWE6"/>
<evidence type="ECO:0000313" key="2">
    <source>
        <dbReference type="Proteomes" id="UP000004713"/>
    </source>
</evidence>